<dbReference type="GO" id="GO:0009307">
    <property type="term" value="P:DNA restriction-modification system"/>
    <property type="evidence" value="ECO:0007669"/>
    <property type="project" value="InterPro"/>
</dbReference>
<dbReference type="PANTHER" id="PTHR38733:SF1">
    <property type="entry name" value="TYPE IV METHYL-DIRECTED RESTRICTION ENZYME ECOKMCRBC"/>
    <property type="match status" value="1"/>
</dbReference>
<evidence type="ECO:0000313" key="1">
    <source>
        <dbReference type="EMBL" id="CUM79306.1"/>
    </source>
</evidence>
<dbReference type="OrthoDB" id="9786961at2"/>
<protein>
    <submittedName>
        <fullName evidence="1">5-methylcytosine-specific restriction enzyme subunit McrC</fullName>
    </submittedName>
</protein>
<dbReference type="EMBL" id="CYXN01000002">
    <property type="protein sequence ID" value="CUM79306.1"/>
    <property type="molecule type" value="Genomic_DNA"/>
</dbReference>
<dbReference type="RefSeq" id="WP_055185107.1">
    <property type="nucleotide sequence ID" value="NZ_CYXN01000002.1"/>
</dbReference>
<dbReference type="PIRSF" id="PIRSF003109">
    <property type="entry name" value="McrC"/>
    <property type="match status" value="1"/>
</dbReference>
<dbReference type="Pfam" id="PF10117">
    <property type="entry name" value="McrBC"/>
    <property type="match status" value="1"/>
</dbReference>
<proteinExistence type="predicted"/>
<dbReference type="PANTHER" id="PTHR38733">
    <property type="entry name" value="PROTEIN MCRC"/>
    <property type="match status" value="1"/>
</dbReference>
<sequence length="355" mass="41526">MTTDKGIFIQNIYYMLSYAYQVLQQQDYQYIASEKFEHIDDLFAAILAKGVSRQLKQGLYREYVSRSETRSVLRGKLDLPQTIKTRLQHKPQVACTFDELSEDNLYNQILKTTLQVLLRDENVSAARKVELKKVLLFLDTVSVLLPSQIPWKQLHYQRSNQNYEMLLNLCYFVLHDMLQTTENGSYKMTAFSDERMAKLYERFILEYYRKHHTYLTEVKAAQVKWDLVGEHDAAMLRFLPAMQTDIFLRFHEKILILDAKYYSQTLQQQFHKETLHSANLYQIYTYVKNQDAAHTGNVSGLLVYAKTQEAITPNCLFNLGGNQIGARTLDLNQDFRQITAQLDGIAQQFFGKYPL</sequence>
<dbReference type="Proteomes" id="UP000095649">
    <property type="component" value="Unassembled WGS sequence"/>
</dbReference>
<dbReference type="AlphaFoldDB" id="A0A173RNL0"/>
<accession>A0A173RNL0</accession>
<reference evidence="1 2" key="1">
    <citation type="submission" date="2015-09" db="EMBL/GenBank/DDBJ databases">
        <authorList>
            <consortium name="Pathogen Informatics"/>
        </authorList>
    </citation>
    <scope>NUCLEOTIDE SEQUENCE [LARGE SCALE GENOMIC DNA]</scope>
    <source>
        <strain evidence="1 2">2789STDY5834970</strain>
    </source>
</reference>
<evidence type="ECO:0000313" key="2">
    <source>
        <dbReference type="Proteomes" id="UP000095649"/>
    </source>
</evidence>
<dbReference type="InterPro" id="IPR014407">
    <property type="entry name" value="McrC_bac"/>
</dbReference>
<gene>
    <name evidence="1" type="primary">mcrC</name>
    <name evidence="1" type="ORF">ERS852582_00566</name>
</gene>
<organism evidence="1 2">
    <name type="scientific">Faecalibacterium prausnitzii</name>
    <dbReference type="NCBI Taxonomy" id="853"/>
    <lineage>
        <taxon>Bacteria</taxon>
        <taxon>Bacillati</taxon>
        <taxon>Bacillota</taxon>
        <taxon>Clostridia</taxon>
        <taxon>Eubacteriales</taxon>
        <taxon>Oscillospiraceae</taxon>
        <taxon>Faecalibacterium</taxon>
    </lineage>
</organism>
<dbReference type="InterPro" id="IPR019292">
    <property type="entry name" value="McrC"/>
</dbReference>
<dbReference type="NCBIfam" id="NF007277">
    <property type="entry name" value="PRK09736.1"/>
    <property type="match status" value="1"/>
</dbReference>
<name>A0A173RNL0_9FIRM</name>